<dbReference type="InParanoid" id="A0A0C2X1K6"/>
<dbReference type="InterPro" id="IPR006073">
    <property type="entry name" value="GTP-bd"/>
</dbReference>
<dbReference type="CDD" id="cd00882">
    <property type="entry name" value="Ras_like_GTPase"/>
    <property type="match status" value="1"/>
</dbReference>
<dbReference type="AlphaFoldDB" id="A0A0C2X1K6"/>
<organism evidence="3 4">
    <name type="scientific">Amanita muscaria (strain Koide BX008)</name>
    <dbReference type="NCBI Taxonomy" id="946122"/>
    <lineage>
        <taxon>Eukaryota</taxon>
        <taxon>Fungi</taxon>
        <taxon>Dikarya</taxon>
        <taxon>Basidiomycota</taxon>
        <taxon>Agaricomycotina</taxon>
        <taxon>Agaricomycetes</taxon>
        <taxon>Agaricomycetidae</taxon>
        <taxon>Agaricales</taxon>
        <taxon>Pluteineae</taxon>
        <taxon>Amanitaceae</taxon>
        <taxon>Amanita</taxon>
    </lineage>
</organism>
<reference evidence="3 4" key="1">
    <citation type="submission" date="2014-04" db="EMBL/GenBank/DDBJ databases">
        <title>Evolutionary Origins and Diversification of the Mycorrhizal Mutualists.</title>
        <authorList>
            <consortium name="DOE Joint Genome Institute"/>
            <consortium name="Mycorrhizal Genomics Consortium"/>
            <person name="Kohler A."/>
            <person name="Kuo A."/>
            <person name="Nagy L.G."/>
            <person name="Floudas D."/>
            <person name="Copeland A."/>
            <person name="Barry K.W."/>
            <person name="Cichocki N."/>
            <person name="Veneault-Fourrey C."/>
            <person name="LaButti K."/>
            <person name="Lindquist E.A."/>
            <person name="Lipzen A."/>
            <person name="Lundell T."/>
            <person name="Morin E."/>
            <person name="Murat C."/>
            <person name="Riley R."/>
            <person name="Ohm R."/>
            <person name="Sun H."/>
            <person name="Tunlid A."/>
            <person name="Henrissat B."/>
            <person name="Grigoriev I.V."/>
            <person name="Hibbett D.S."/>
            <person name="Martin F."/>
        </authorList>
    </citation>
    <scope>NUCLEOTIDE SEQUENCE [LARGE SCALE GENOMIC DNA]</scope>
    <source>
        <strain evidence="3 4">Koide BX008</strain>
    </source>
</reference>
<accession>A0A0C2X1K6</accession>
<evidence type="ECO:0000256" key="1">
    <source>
        <dbReference type="SAM" id="MobiDB-lite"/>
    </source>
</evidence>
<dbReference type="HOGENOM" id="CLU_050405_0_0_1"/>
<dbReference type="OrthoDB" id="8954335at2759"/>
<name>A0A0C2X1K6_AMAMK</name>
<evidence type="ECO:0000313" key="3">
    <source>
        <dbReference type="EMBL" id="KIL67997.1"/>
    </source>
</evidence>
<protein>
    <recommendedName>
        <fullName evidence="2">G domain-containing protein</fullName>
    </recommendedName>
</protein>
<dbReference type="Pfam" id="PF01926">
    <property type="entry name" value="MMR_HSR1"/>
    <property type="match status" value="1"/>
</dbReference>
<dbReference type="InterPro" id="IPR027417">
    <property type="entry name" value="P-loop_NTPase"/>
</dbReference>
<dbReference type="STRING" id="946122.A0A0C2X1K6"/>
<feature type="region of interest" description="Disordered" evidence="1">
    <location>
        <begin position="240"/>
        <end position="265"/>
    </location>
</feature>
<dbReference type="Proteomes" id="UP000054549">
    <property type="component" value="Unassembled WGS sequence"/>
</dbReference>
<gene>
    <name evidence="3" type="ORF">M378DRAFT_9229</name>
</gene>
<dbReference type="Gene3D" id="3.40.50.300">
    <property type="entry name" value="P-loop containing nucleotide triphosphate hydrolases"/>
    <property type="match status" value="1"/>
</dbReference>
<evidence type="ECO:0000313" key="4">
    <source>
        <dbReference type="Proteomes" id="UP000054549"/>
    </source>
</evidence>
<evidence type="ECO:0000259" key="2">
    <source>
        <dbReference type="Pfam" id="PF01926"/>
    </source>
</evidence>
<dbReference type="SUPFAM" id="SSF52540">
    <property type="entry name" value="P-loop containing nucleoside triphosphate hydrolases"/>
    <property type="match status" value="1"/>
</dbReference>
<dbReference type="EMBL" id="KN818230">
    <property type="protein sequence ID" value="KIL67997.1"/>
    <property type="molecule type" value="Genomic_DNA"/>
</dbReference>
<dbReference type="GO" id="GO:0005525">
    <property type="term" value="F:GTP binding"/>
    <property type="evidence" value="ECO:0007669"/>
    <property type="project" value="InterPro"/>
</dbReference>
<keyword evidence="4" id="KW-1185">Reference proteome</keyword>
<feature type="domain" description="G" evidence="2">
    <location>
        <begin position="6"/>
        <end position="97"/>
    </location>
</feature>
<sequence>MAPPNVIIFGTTGAGKSSIVNLLAGDDVAETSSTPDGCTFKSNAFPVSIDGVMFNFHDTAGLEEEGKTVTINKQQAIVQLYKLLRSLSDGVSLLIFCVRGPRITWNSCRRVPILLAITGLEDEDDMDAWWEKHQTSFTTNLIYPNSVACITATKGKKRRDGSHKNDVEYAESQEKMKKAIQYLYRREPWKVERAEWFKTIVETAMKSGKGGAEEVKTNKTVLGSATNELIERKLMEREEAEELARKLTDPSVEDGGDGETSAETS</sequence>
<proteinExistence type="predicted"/>